<protein>
    <submittedName>
        <fullName evidence="3">Esterase-like activity of phytase family protein</fullName>
    </submittedName>
</protein>
<dbReference type="Gene3D" id="2.120.10.30">
    <property type="entry name" value="TolB, C-terminal domain"/>
    <property type="match status" value="1"/>
</dbReference>
<dbReference type="RefSeq" id="WP_115979136.1">
    <property type="nucleotide sequence ID" value="NZ_QOHR01000005.1"/>
</dbReference>
<evidence type="ECO:0000313" key="3">
    <source>
        <dbReference type="EMBL" id="REC57881.1"/>
    </source>
</evidence>
<dbReference type="AlphaFoldDB" id="A0A3D9BWY5"/>
<feature type="chain" id="PRO_5017822147" evidence="1">
    <location>
        <begin position="19"/>
        <end position="280"/>
    </location>
</feature>
<comment type="caution">
    <text evidence="3">The sequence shown here is derived from an EMBL/GenBank/DDBJ whole genome shotgun (WGS) entry which is preliminary data.</text>
</comment>
<dbReference type="InterPro" id="IPR011042">
    <property type="entry name" value="6-blade_b-propeller_TolB-like"/>
</dbReference>
<dbReference type="SUPFAM" id="SSF101898">
    <property type="entry name" value="NHL repeat"/>
    <property type="match status" value="1"/>
</dbReference>
<proteinExistence type="predicted"/>
<dbReference type="InterPro" id="IPR014567">
    <property type="entry name" value="UCP031900"/>
</dbReference>
<dbReference type="OrthoDB" id="9798693at2"/>
<evidence type="ECO:0000256" key="1">
    <source>
        <dbReference type="SAM" id="SignalP"/>
    </source>
</evidence>
<accession>A0A3D9BWY5</accession>
<organism evidence="3 4">
    <name type="scientific">Rhodosalinus sediminis</name>
    <dbReference type="NCBI Taxonomy" id="1940533"/>
    <lineage>
        <taxon>Bacteria</taxon>
        <taxon>Pseudomonadati</taxon>
        <taxon>Pseudomonadota</taxon>
        <taxon>Alphaproteobacteria</taxon>
        <taxon>Rhodobacterales</taxon>
        <taxon>Paracoccaceae</taxon>
        <taxon>Rhodosalinus</taxon>
    </lineage>
</organism>
<name>A0A3D9BWY5_9RHOB</name>
<gene>
    <name evidence="3" type="ORF">DRV84_06775</name>
</gene>
<dbReference type="Pfam" id="PF13449">
    <property type="entry name" value="Phytase-like"/>
    <property type="match status" value="1"/>
</dbReference>
<reference evidence="3 4" key="1">
    <citation type="journal article" date="2017" name="Int. J. Syst. Evol. Microbiol.">
        <title>Rhodosalinus sediminis gen. nov., sp. nov., isolated from marine saltern.</title>
        <authorList>
            <person name="Guo L.Y."/>
            <person name="Ling S.K."/>
            <person name="Li C.M."/>
            <person name="Chen G.J."/>
            <person name="Du Z.J."/>
        </authorList>
    </citation>
    <scope>NUCLEOTIDE SEQUENCE [LARGE SCALE GENOMIC DNA]</scope>
    <source>
        <strain evidence="3 4">WDN1C137</strain>
    </source>
</reference>
<dbReference type="EMBL" id="QOHR01000005">
    <property type="protein sequence ID" value="REC57881.1"/>
    <property type="molecule type" value="Genomic_DNA"/>
</dbReference>
<sequence length="280" mass="29965">MRRRFAAALILACLPASCAPPEGVTFLGRHALALEDPRAGGFSGLELDATGTRLVAVSDRGALLEARLHREGGRIAGLSAVRLSDLPGLPGAGARAPDAEGLARLGERLWISYEGRARVARHRGDTLPRPAAFAAWPENRGPEALAVDGAGRLYTLPEAAEGGAFPLYRFAEGRWRRIGRLPRDGGFVPVGADFDDAGRLYVLERAFVGLGFRSRVRRVRPGDGPLDPETVLPATAPGRHGNLEGLAVWRDGGGRLRLTMIADDNFLAVQRSEIVDYALP</sequence>
<feature type="signal peptide" evidence="1">
    <location>
        <begin position="1"/>
        <end position="18"/>
    </location>
</feature>
<keyword evidence="4" id="KW-1185">Reference proteome</keyword>
<dbReference type="InterPro" id="IPR027372">
    <property type="entry name" value="Phytase-like_dom"/>
</dbReference>
<dbReference type="PIRSF" id="PIRSF031900">
    <property type="entry name" value="UCP031900"/>
    <property type="match status" value="1"/>
</dbReference>
<evidence type="ECO:0000313" key="4">
    <source>
        <dbReference type="Proteomes" id="UP000257131"/>
    </source>
</evidence>
<dbReference type="Proteomes" id="UP000257131">
    <property type="component" value="Unassembled WGS sequence"/>
</dbReference>
<evidence type="ECO:0000259" key="2">
    <source>
        <dbReference type="Pfam" id="PF13449"/>
    </source>
</evidence>
<keyword evidence="1" id="KW-0732">Signal</keyword>
<feature type="domain" description="Phytase-like" evidence="2">
    <location>
        <begin position="38"/>
        <end position="266"/>
    </location>
</feature>